<evidence type="ECO:0000256" key="2">
    <source>
        <dbReference type="ARBA" id="ARBA00008770"/>
    </source>
</evidence>
<evidence type="ECO:0000313" key="5">
    <source>
        <dbReference type="EMBL" id="UUP16066.1"/>
    </source>
</evidence>
<dbReference type="InterPro" id="IPR006379">
    <property type="entry name" value="HAD-SF_hydro_IIB"/>
</dbReference>
<name>A0ABY5MFU8_9HYPH</name>
<dbReference type="Proteomes" id="UP001342418">
    <property type="component" value="Chromosome"/>
</dbReference>
<comment type="function">
    <text evidence="4">Removes the phosphate from trehalose 6-phosphate to produce free trehalose.</text>
</comment>
<dbReference type="InterPro" id="IPR036412">
    <property type="entry name" value="HAD-like_sf"/>
</dbReference>
<evidence type="ECO:0000256" key="4">
    <source>
        <dbReference type="RuleBase" id="RU361117"/>
    </source>
</evidence>
<accession>A0ABY5MFU8</accession>
<dbReference type="SUPFAM" id="SSF56784">
    <property type="entry name" value="HAD-like"/>
    <property type="match status" value="1"/>
</dbReference>
<dbReference type="Gene3D" id="3.30.70.1020">
    <property type="entry name" value="Trehalose-6-phosphate phosphatase related protein, domain 2"/>
    <property type="match status" value="1"/>
</dbReference>
<evidence type="ECO:0000313" key="6">
    <source>
        <dbReference type="Proteomes" id="UP001342418"/>
    </source>
</evidence>
<keyword evidence="4" id="KW-0460">Magnesium</keyword>
<dbReference type="Pfam" id="PF02358">
    <property type="entry name" value="Trehalose_PPase"/>
    <property type="match status" value="1"/>
</dbReference>
<keyword evidence="4" id="KW-0479">Metal-binding</keyword>
<evidence type="ECO:0000256" key="1">
    <source>
        <dbReference type="ARBA" id="ARBA00005199"/>
    </source>
</evidence>
<dbReference type="InterPro" id="IPR003337">
    <property type="entry name" value="Trehalose_PPase"/>
</dbReference>
<dbReference type="EC" id="3.1.3.12" evidence="4"/>
<proteinExistence type="inferred from homology"/>
<dbReference type="EMBL" id="CP030941">
    <property type="protein sequence ID" value="UUP16066.1"/>
    <property type="molecule type" value="Genomic_DNA"/>
</dbReference>
<dbReference type="PANTHER" id="PTHR43768">
    <property type="entry name" value="TREHALOSE 6-PHOSPHATE PHOSPHATASE"/>
    <property type="match status" value="1"/>
</dbReference>
<dbReference type="GO" id="GO:0004805">
    <property type="term" value="F:trehalose-phosphatase activity"/>
    <property type="evidence" value="ECO:0007669"/>
    <property type="project" value="UniProtKB-EC"/>
</dbReference>
<evidence type="ECO:0000256" key="3">
    <source>
        <dbReference type="ARBA" id="ARBA00022801"/>
    </source>
</evidence>
<sequence>MAGTPEPLTSLDRSRLRPDRIGIFLDFDGTLAEIAEHPEAVSVPQATREVLGRLARSLNGAVAIVTGRPISEIDRFLRPLNLPVAGIHGLERRGAGGERSAATIDTSRLDEIEASLKRFQNEHEGIVIERKSASVALHYRQRPELAEAAMTWAHEAVDGSQGLQILQGKMVIEIKAGKENKADAVTAFMTEEPFAGRLALFAGDDVTDEDAFNEVARRGGISIKIGGGETAAAFRIDGVGAFRQWLSQLADDFETPQLTE</sequence>
<comment type="cofactor">
    <cofactor evidence="4">
        <name>Mg(2+)</name>
        <dbReference type="ChEBI" id="CHEBI:18420"/>
    </cofactor>
</comment>
<dbReference type="InterPro" id="IPR023214">
    <property type="entry name" value="HAD_sf"/>
</dbReference>
<comment type="pathway">
    <text evidence="1 4">Glycan biosynthesis; trehalose biosynthesis.</text>
</comment>
<keyword evidence="3 4" id="KW-0378">Hydrolase</keyword>
<dbReference type="CDD" id="cd01627">
    <property type="entry name" value="HAD_TPP"/>
    <property type="match status" value="1"/>
</dbReference>
<dbReference type="NCBIfam" id="TIGR01484">
    <property type="entry name" value="HAD-SF-IIB"/>
    <property type="match status" value="1"/>
</dbReference>
<dbReference type="PANTHER" id="PTHR43768:SF3">
    <property type="entry name" value="TREHALOSE 6-PHOSPHATE PHOSPHATASE"/>
    <property type="match status" value="1"/>
</dbReference>
<dbReference type="NCBIfam" id="TIGR00685">
    <property type="entry name" value="T6PP"/>
    <property type="match status" value="1"/>
</dbReference>
<comment type="similarity">
    <text evidence="2 4">Belongs to the trehalose phosphatase family.</text>
</comment>
<organism evidence="5 6">
    <name type="scientific">Nitratireductor thuwali</name>
    <dbReference type="NCBI Taxonomy" id="2267699"/>
    <lineage>
        <taxon>Bacteria</taxon>
        <taxon>Pseudomonadati</taxon>
        <taxon>Pseudomonadota</taxon>
        <taxon>Alphaproteobacteria</taxon>
        <taxon>Hyphomicrobiales</taxon>
        <taxon>Phyllobacteriaceae</taxon>
        <taxon>Nitratireductor</taxon>
    </lineage>
</organism>
<keyword evidence="6" id="KW-1185">Reference proteome</keyword>
<dbReference type="InterPro" id="IPR044651">
    <property type="entry name" value="OTSB-like"/>
</dbReference>
<protein>
    <recommendedName>
        <fullName evidence="4">Trehalose 6-phosphate phosphatase</fullName>
        <ecNumber evidence="4">3.1.3.12</ecNumber>
    </recommendedName>
</protein>
<dbReference type="RefSeq" id="WP_338528520.1">
    <property type="nucleotide sequence ID" value="NZ_CP030941.1"/>
</dbReference>
<dbReference type="Gene3D" id="3.40.50.1000">
    <property type="entry name" value="HAD superfamily/HAD-like"/>
    <property type="match status" value="1"/>
</dbReference>
<gene>
    <name evidence="5" type="primary">otsB</name>
    <name evidence="5" type="ORF">NTH_00506</name>
</gene>
<comment type="catalytic activity">
    <reaction evidence="4">
        <text>alpha,alpha-trehalose 6-phosphate + H2O = alpha,alpha-trehalose + phosphate</text>
        <dbReference type="Rhea" id="RHEA:23420"/>
        <dbReference type="ChEBI" id="CHEBI:15377"/>
        <dbReference type="ChEBI" id="CHEBI:16551"/>
        <dbReference type="ChEBI" id="CHEBI:43474"/>
        <dbReference type="ChEBI" id="CHEBI:58429"/>
        <dbReference type="EC" id="3.1.3.12"/>
    </reaction>
</comment>
<reference evidence="5 6" key="1">
    <citation type="submission" date="2018-07" db="EMBL/GenBank/DDBJ databases">
        <title>Genome sequence of Nitratireductor thuwali#1536.</title>
        <authorList>
            <person name="Michoud G."/>
            <person name="Merlino G."/>
            <person name="Sefrji F.O."/>
            <person name="Daffonchio D."/>
        </authorList>
    </citation>
    <scope>NUCLEOTIDE SEQUENCE [LARGE SCALE GENOMIC DNA]</scope>
    <source>
        <strain evidence="6">Nit1536</strain>
    </source>
</reference>